<dbReference type="GO" id="GO:0046872">
    <property type="term" value="F:metal ion binding"/>
    <property type="evidence" value="ECO:0007669"/>
    <property type="project" value="UniProtKB-KW"/>
</dbReference>
<dbReference type="OrthoDB" id="9800307at2"/>
<comment type="subcellular location">
    <subcellularLocation>
        <location evidence="1">Cytoplasm</location>
    </subcellularLocation>
</comment>
<dbReference type="PANTHER" id="PTHR33540:SF2">
    <property type="entry name" value="TRNA THREONYLCARBAMOYLADENOSINE BIOSYNTHESIS PROTEIN TSAE"/>
    <property type="match status" value="1"/>
</dbReference>
<dbReference type="Gene3D" id="3.40.50.300">
    <property type="entry name" value="P-loop containing nucleotide triphosphate hydrolases"/>
    <property type="match status" value="1"/>
</dbReference>
<dbReference type="NCBIfam" id="TIGR00150">
    <property type="entry name" value="T6A_YjeE"/>
    <property type="match status" value="1"/>
</dbReference>
<comment type="similarity">
    <text evidence="2">Belongs to the TsaE family.</text>
</comment>
<evidence type="ECO:0000313" key="12">
    <source>
        <dbReference type="EMBL" id="SFB03099.1"/>
    </source>
</evidence>
<keyword evidence="7" id="KW-0547">Nucleotide-binding</keyword>
<gene>
    <name evidence="12" type="ORF">SAMN05421867_105215</name>
</gene>
<dbReference type="Pfam" id="PF02367">
    <property type="entry name" value="TsaE"/>
    <property type="match status" value="1"/>
</dbReference>
<dbReference type="GO" id="GO:0002949">
    <property type="term" value="P:tRNA threonylcarbamoyladenosine modification"/>
    <property type="evidence" value="ECO:0007669"/>
    <property type="project" value="InterPro"/>
</dbReference>
<evidence type="ECO:0000313" key="13">
    <source>
        <dbReference type="Proteomes" id="UP000199012"/>
    </source>
</evidence>
<dbReference type="InterPro" id="IPR003442">
    <property type="entry name" value="T6A_TsaE"/>
</dbReference>
<dbReference type="EMBL" id="FOKA01000005">
    <property type="protein sequence ID" value="SFB03099.1"/>
    <property type="molecule type" value="Genomic_DNA"/>
</dbReference>
<evidence type="ECO:0000256" key="11">
    <source>
        <dbReference type="ARBA" id="ARBA00032441"/>
    </source>
</evidence>
<evidence type="ECO:0000256" key="10">
    <source>
        <dbReference type="ARBA" id="ARBA00024908"/>
    </source>
</evidence>
<keyword evidence="6" id="KW-0479">Metal-binding</keyword>
<evidence type="ECO:0000256" key="9">
    <source>
        <dbReference type="ARBA" id="ARBA00022842"/>
    </source>
</evidence>
<evidence type="ECO:0000256" key="1">
    <source>
        <dbReference type="ARBA" id="ARBA00004496"/>
    </source>
</evidence>
<keyword evidence="5" id="KW-0819">tRNA processing</keyword>
<proteinExistence type="inferred from homology"/>
<evidence type="ECO:0000256" key="2">
    <source>
        <dbReference type="ARBA" id="ARBA00007599"/>
    </source>
</evidence>
<dbReference type="PANTHER" id="PTHR33540">
    <property type="entry name" value="TRNA THREONYLCARBAMOYLADENOSINE BIOSYNTHESIS PROTEIN TSAE"/>
    <property type="match status" value="1"/>
</dbReference>
<evidence type="ECO:0000256" key="3">
    <source>
        <dbReference type="ARBA" id="ARBA00019010"/>
    </source>
</evidence>
<dbReference type="STRING" id="988821.SAMN05421867_105215"/>
<accession>A0A1I0XPQ0</accession>
<dbReference type="Proteomes" id="UP000199012">
    <property type="component" value="Unassembled WGS sequence"/>
</dbReference>
<keyword evidence="9" id="KW-0460">Magnesium</keyword>
<evidence type="ECO:0000256" key="5">
    <source>
        <dbReference type="ARBA" id="ARBA00022694"/>
    </source>
</evidence>
<keyword evidence="8" id="KW-0067">ATP-binding</keyword>
<protein>
    <recommendedName>
        <fullName evidence="3">tRNA threonylcarbamoyladenosine biosynthesis protein TsaE</fullName>
    </recommendedName>
    <alternativeName>
        <fullName evidence="11">t(6)A37 threonylcarbamoyladenosine biosynthesis protein TsaE</fullName>
    </alternativeName>
</protein>
<dbReference type="GO" id="GO:0005524">
    <property type="term" value="F:ATP binding"/>
    <property type="evidence" value="ECO:0007669"/>
    <property type="project" value="UniProtKB-KW"/>
</dbReference>
<evidence type="ECO:0000256" key="7">
    <source>
        <dbReference type="ARBA" id="ARBA00022741"/>
    </source>
</evidence>
<sequence length="181" mass="18469">MSGTTAPAHRSVLPDEDATRALGRALAALLRAGDLVVLTGGLGAGKTTLTQGIGAGLHVRGPVLSPTFTIARVQPPLPREDGSTGPALVHVDAYRLGSLEEVDALDLEAGLDESVTVVEWGAGWVEPLASDRLEVELVRPRGAESGPLDPQDAAAGARVALVRGVGERWAGVVLPGEPVAG</sequence>
<dbReference type="GO" id="GO:0005737">
    <property type="term" value="C:cytoplasm"/>
    <property type="evidence" value="ECO:0007669"/>
    <property type="project" value="UniProtKB-SubCell"/>
</dbReference>
<evidence type="ECO:0000256" key="6">
    <source>
        <dbReference type="ARBA" id="ARBA00022723"/>
    </source>
</evidence>
<evidence type="ECO:0000256" key="8">
    <source>
        <dbReference type="ARBA" id="ARBA00022840"/>
    </source>
</evidence>
<evidence type="ECO:0000256" key="4">
    <source>
        <dbReference type="ARBA" id="ARBA00022490"/>
    </source>
</evidence>
<keyword evidence="4" id="KW-0963">Cytoplasm</keyword>
<comment type="function">
    <text evidence="10">Required for the formation of a threonylcarbamoyl group on adenosine at position 37 (t(6)A37) in tRNAs that read codons beginning with adenine. Is involved in the transfer of the threonylcarbamoyl moiety of threonylcarbamoyl-AMP (TC-AMP) to the N6 group of A37, together with TsaD and TsaB. TsaE seems to play an indirect role in the t(6)A biosynthesis pathway, possibly in regulating the core enzymatic function of TsaD.</text>
</comment>
<organism evidence="12 13">
    <name type="scientific">Cellulomonas marina</name>
    <dbReference type="NCBI Taxonomy" id="988821"/>
    <lineage>
        <taxon>Bacteria</taxon>
        <taxon>Bacillati</taxon>
        <taxon>Actinomycetota</taxon>
        <taxon>Actinomycetes</taxon>
        <taxon>Micrococcales</taxon>
        <taxon>Cellulomonadaceae</taxon>
        <taxon>Cellulomonas</taxon>
    </lineage>
</organism>
<dbReference type="SUPFAM" id="SSF52540">
    <property type="entry name" value="P-loop containing nucleoside triphosphate hydrolases"/>
    <property type="match status" value="1"/>
</dbReference>
<dbReference type="RefSeq" id="WP_090032008.1">
    <property type="nucleotide sequence ID" value="NZ_BONM01000025.1"/>
</dbReference>
<keyword evidence="13" id="KW-1185">Reference proteome</keyword>
<reference evidence="12 13" key="1">
    <citation type="submission" date="2016-10" db="EMBL/GenBank/DDBJ databases">
        <authorList>
            <person name="de Groot N.N."/>
        </authorList>
    </citation>
    <scope>NUCLEOTIDE SEQUENCE [LARGE SCALE GENOMIC DNA]</scope>
    <source>
        <strain evidence="12 13">CGMCC 4.6945</strain>
    </source>
</reference>
<dbReference type="AlphaFoldDB" id="A0A1I0XPQ0"/>
<name>A0A1I0XPQ0_9CELL</name>
<dbReference type="InterPro" id="IPR027417">
    <property type="entry name" value="P-loop_NTPase"/>
</dbReference>